<feature type="coiled-coil region" evidence="1">
    <location>
        <begin position="931"/>
        <end position="1052"/>
    </location>
</feature>
<accession>A0A1R4GR97</accession>
<evidence type="ECO:0000313" key="3">
    <source>
        <dbReference type="EMBL" id="SJM70716.1"/>
    </source>
</evidence>
<dbReference type="InterPro" id="IPR027417">
    <property type="entry name" value="P-loop_NTPase"/>
</dbReference>
<gene>
    <name evidence="3" type="primary">sbcC</name>
    <name evidence="3" type="ORF">A1232T_01049</name>
</gene>
<dbReference type="GO" id="GO:0006302">
    <property type="term" value="P:double-strand break repair"/>
    <property type="evidence" value="ECO:0007669"/>
    <property type="project" value="InterPro"/>
</dbReference>
<proteinExistence type="predicted"/>
<dbReference type="InterPro" id="IPR038729">
    <property type="entry name" value="Rad50/SbcC_AAA"/>
</dbReference>
<feature type="domain" description="Rad50/SbcC-type AAA" evidence="2">
    <location>
        <begin position="5"/>
        <end position="214"/>
    </location>
</feature>
<dbReference type="SUPFAM" id="SSF52540">
    <property type="entry name" value="P-loop containing nucleoside triphosphate hydrolases"/>
    <property type="match status" value="2"/>
</dbReference>
<dbReference type="OrthoDB" id="9795626at2"/>
<dbReference type="RefSeq" id="WP_077450844.1">
    <property type="nucleotide sequence ID" value="NZ_FUGE01000115.1"/>
</dbReference>
<name>A0A1R4GR97_9GAMM</name>
<keyword evidence="4" id="KW-1185">Reference proteome</keyword>
<feature type="coiled-coil region" evidence="1">
    <location>
        <begin position="220"/>
        <end position="278"/>
    </location>
</feature>
<dbReference type="Gene3D" id="3.40.50.300">
    <property type="entry name" value="P-loop containing nucleotide triphosphate hydrolases"/>
    <property type="match status" value="2"/>
</dbReference>
<feature type="coiled-coil region" evidence="1">
    <location>
        <begin position="556"/>
        <end position="603"/>
    </location>
</feature>
<dbReference type="Pfam" id="PF13558">
    <property type="entry name" value="SbcC_Walker_B"/>
    <property type="match status" value="1"/>
</dbReference>
<evidence type="ECO:0000313" key="4">
    <source>
        <dbReference type="Proteomes" id="UP000188357"/>
    </source>
</evidence>
<evidence type="ECO:0000259" key="2">
    <source>
        <dbReference type="Pfam" id="PF13476"/>
    </source>
</evidence>
<dbReference type="PANTHER" id="PTHR32114">
    <property type="entry name" value="ABC TRANSPORTER ABCH.3"/>
    <property type="match status" value="1"/>
</dbReference>
<keyword evidence="1" id="KW-0175">Coiled coil</keyword>
<dbReference type="Pfam" id="PF13476">
    <property type="entry name" value="AAA_23"/>
    <property type="match status" value="1"/>
</dbReference>
<sequence length="1352" mass="152773">MRLIELRLKNLNSLKGEWLINFDDEAYVNEGIFAITGDTGAGKTTILDALCLALYGETPRIGTISKSTNEVMTRQTAECMAEVVIDINGTHYRCHWKQHRAYNKPDGSLQDTEHVISYANDGLGHKAGTIIEEKSSLTKKKIVELTRMDFQQFTRSILLAQGSFAAFLSAKADERADILEKITGTDIYATISQQTHEKRKLEEQKLTTLKAGLEGLSLLSNEEEAELKLEAEQLQTKRQQTTKQETTLVNQIKWLENIHTLKQQIQNFSEQLDIATQQKADFATDAIRLHNATRALEIKDKFGELKNQRQVTTDLKAEQQNLEDSLPQLKQTLDASEIHREQANISVTVADNELQQAQPVIKQTRALDQSIQTQKKTVADFERQQQTAKSKLDGLNQVLNTDQQQLTETQKSLDSLNLLFSKFGNHSQLSGDIRDLIQYGKTISSALSDNANHKKIRTDLVNEIESLSVTINQKKQLQNQVEQNLQGHHSALATMQQQQKQLLGSNEASHLRQQLNQLDDSRYILDSLNTELNRISQQDTVLEAMSAKLPELVAAVPQITANIAQQQQTLDQLKQKHQDEQQKLELMQKLAQLESKLEDYIVLLKQDSPCPLCGSKEHPYADNHPHLLQNNSDHKNDSALAEAKQGIEVLLNQINDSEAKLSEYRINLATAEQAYTHQILQIRGSLQQTHSQLLEVNNSVNSHRQTIASYTDSLKQSYNDSGLLDLSTDTFAAVTSSVENALNSINNQSNSEENAKATIDNEHLTAAIKSLHKLEALKTAIDSFNESLTTQKDSINSTLNQFDELQQQLNQKSKQINDLEADFKQHSSVVNNLESTEKEKQQENKHLEAQITTNFKSLAATVKDLQKLLGGYHSHSMDSIEDLDSSLDFSVIDSTKKALDEIGEATDQQNIFDKEHYDSVLQPIRDFCHLLRKLEQLFVEKTQKKGELEQQLSALQSRIESNSQQLNSQKSEFEDLTNLLKQAEEQLLTLQTERFNLFDEKDADAEQTRLQQLLDTAKTALASARESYQSSKQRYEDTEQRQQQLSKKLNDEVTALTALDKGFEQLLAKYQFADEAAFLKADMPHEERQQLAERQQKILTQIERCKQNKLDYEKQLAEQTAKAITTETQDSLATKLEETKQLKDEISQQLGSLEERINSNELNKNKQSEVFEEIEKQNKVLQTWNELHKLIGSSDGKKFRTFAQGLTFDIMVVNANTQLHKMSDRYLLIRDEKNPLELNVIDNYQGGEIRSTKNLSGGEGFIISLALALGLSKMASHNIRVDSLFLDEGFGTLDEDSLDIALDTLTSLQQEGKLIGVISHVHALKERIHTQIKVEKLSGGHSQLSGPGCQRV</sequence>
<dbReference type="Proteomes" id="UP000188357">
    <property type="component" value="Unassembled WGS sequence"/>
</dbReference>
<evidence type="ECO:0000256" key="1">
    <source>
        <dbReference type="SAM" id="Coils"/>
    </source>
</evidence>
<organism evidence="3 4">
    <name type="scientific">Psychrobacter piechaudii</name>
    <dbReference type="NCBI Taxonomy" id="1945521"/>
    <lineage>
        <taxon>Bacteria</taxon>
        <taxon>Pseudomonadati</taxon>
        <taxon>Pseudomonadota</taxon>
        <taxon>Gammaproteobacteria</taxon>
        <taxon>Moraxellales</taxon>
        <taxon>Moraxellaceae</taxon>
        <taxon>Psychrobacter</taxon>
    </lineage>
</organism>
<dbReference type="GO" id="GO:0016887">
    <property type="term" value="F:ATP hydrolysis activity"/>
    <property type="evidence" value="ECO:0007669"/>
    <property type="project" value="InterPro"/>
</dbReference>
<dbReference type="EMBL" id="FUGE01000115">
    <property type="protein sequence ID" value="SJM70716.1"/>
    <property type="molecule type" value="Genomic_DNA"/>
</dbReference>
<feature type="coiled-coil region" evidence="1">
    <location>
        <begin position="640"/>
        <end position="674"/>
    </location>
</feature>
<feature type="coiled-coil region" evidence="1">
    <location>
        <begin position="795"/>
        <end position="850"/>
    </location>
</feature>
<reference evidence="3 4" key="1">
    <citation type="submission" date="2017-02" db="EMBL/GenBank/DDBJ databases">
        <authorList>
            <person name="Peterson S.W."/>
        </authorList>
    </citation>
    <scope>NUCLEOTIDE SEQUENCE [LARGE SCALE GENOMIC DNA]</scope>
    <source>
        <strain evidence="3">Psychrobacter_piechaudii</strain>
    </source>
</reference>
<protein>
    <submittedName>
        <fullName evidence="3">Nuclease SbcCD subunit C</fullName>
    </submittedName>
</protein>
<feature type="coiled-coil region" evidence="1">
    <location>
        <begin position="1088"/>
        <end position="1163"/>
    </location>
</feature>
<dbReference type="PANTHER" id="PTHR32114:SF2">
    <property type="entry name" value="ABC TRANSPORTER ABCH.3"/>
    <property type="match status" value="1"/>
</dbReference>
<dbReference type="STRING" id="1945521.A1232T_01049"/>